<protein>
    <submittedName>
        <fullName evidence="7">AI-2E family transporter</fullName>
    </submittedName>
</protein>
<feature type="transmembrane region" description="Helical" evidence="6">
    <location>
        <begin position="54"/>
        <end position="70"/>
    </location>
</feature>
<sequence length="367" mass="37966">MTIPMVLAEPARHRGRMDPPDPLLPGRAQRLAGLFAGLLLFVLGAWMIRGFLPALGWAVILAVATWPLYCRARAARPAASRLVLPLLATVGMALVFLLPLGAAALELGEEARQALHWAQEAHLQGAPVPGWVAGLPLLGPQASAWWAQTLAAPQLGAGFLHRLSEGELIGLGRSFGGAVAHRAVLFGFTLLALFFLFRDGEALAAQVLRVAERLFGPGMERVGRQAIASVRGTVSGLVLVGLGEGVLLGIAYAVARVPHPLMFGALTAVAAMVPFAAPLVFGAAALLLVAEGSPGAAVGVLAFGTVVLFVADHAVRPALIGGATRLPFLWVLLGILGGVEAFGLLGLFVGPAVMAVLVLLWRDAAGG</sequence>
<dbReference type="RefSeq" id="WP_257716031.1">
    <property type="nucleotide sequence ID" value="NZ_JANJOU010000007.1"/>
</dbReference>
<evidence type="ECO:0000256" key="5">
    <source>
        <dbReference type="ARBA" id="ARBA00023136"/>
    </source>
</evidence>
<comment type="similarity">
    <text evidence="2">Belongs to the autoinducer-2 exporter (AI-2E) (TC 2.A.86) family.</text>
</comment>
<comment type="subcellular location">
    <subcellularLocation>
        <location evidence="1">Membrane</location>
        <topology evidence="1">Multi-pass membrane protein</topology>
    </subcellularLocation>
</comment>
<evidence type="ECO:0000256" key="4">
    <source>
        <dbReference type="ARBA" id="ARBA00022989"/>
    </source>
</evidence>
<evidence type="ECO:0000256" key="6">
    <source>
        <dbReference type="SAM" id="Phobius"/>
    </source>
</evidence>
<feature type="transmembrane region" description="Helical" evidence="6">
    <location>
        <begin position="261"/>
        <end position="289"/>
    </location>
</feature>
<keyword evidence="8" id="KW-1185">Reference proteome</keyword>
<feature type="transmembrane region" description="Helical" evidence="6">
    <location>
        <begin position="179"/>
        <end position="197"/>
    </location>
</feature>
<organism evidence="7 8">
    <name type="scientific">Roseomonas populi</name>
    <dbReference type="NCBI Taxonomy" id="3121582"/>
    <lineage>
        <taxon>Bacteria</taxon>
        <taxon>Pseudomonadati</taxon>
        <taxon>Pseudomonadota</taxon>
        <taxon>Alphaproteobacteria</taxon>
        <taxon>Acetobacterales</taxon>
        <taxon>Roseomonadaceae</taxon>
        <taxon>Roseomonas</taxon>
    </lineage>
</organism>
<dbReference type="EMBL" id="JANJOU010000007">
    <property type="protein sequence ID" value="MCR0982360.1"/>
    <property type="molecule type" value="Genomic_DNA"/>
</dbReference>
<evidence type="ECO:0000313" key="8">
    <source>
        <dbReference type="Proteomes" id="UP001524642"/>
    </source>
</evidence>
<gene>
    <name evidence="7" type="ORF">NRP21_09900</name>
</gene>
<dbReference type="PANTHER" id="PTHR21716">
    <property type="entry name" value="TRANSMEMBRANE PROTEIN"/>
    <property type="match status" value="1"/>
</dbReference>
<accession>A0ABT1X2N6</accession>
<name>A0ABT1X2N6_9PROT</name>
<feature type="transmembrane region" description="Helical" evidence="6">
    <location>
        <begin position="328"/>
        <end position="361"/>
    </location>
</feature>
<feature type="transmembrane region" description="Helical" evidence="6">
    <location>
        <begin position="234"/>
        <end position="255"/>
    </location>
</feature>
<feature type="transmembrane region" description="Helical" evidence="6">
    <location>
        <begin position="82"/>
        <end position="105"/>
    </location>
</feature>
<feature type="transmembrane region" description="Helical" evidence="6">
    <location>
        <begin position="31"/>
        <end position="48"/>
    </location>
</feature>
<reference evidence="7 8" key="1">
    <citation type="submission" date="2022-06" db="EMBL/GenBank/DDBJ databases">
        <title>Roseomonas CN29.</title>
        <authorList>
            <person name="Cheng Y."/>
            <person name="He X."/>
        </authorList>
    </citation>
    <scope>NUCLEOTIDE SEQUENCE [LARGE SCALE GENOMIC DNA]</scope>
    <source>
        <strain evidence="7 8">CN29</strain>
    </source>
</reference>
<evidence type="ECO:0000256" key="3">
    <source>
        <dbReference type="ARBA" id="ARBA00022692"/>
    </source>
</evidence>
<dbReference type="Proteomes" id="UP001524642">
    <property type="component" value="Unassembled WGS sequence"/>
</dbReference>
<evidence type="ECO:0000256" key="1">
    <source>
        <dbReference type="ARBA" id="ARBA00004141"/>
    </source>
</evidence>
<keyword evidence="5 6" id="KW-0472">Membrane</keyword>
<proteinExistence type="inferred from homology"/>
<evidence type="ECO:0000256" key="2">
    <source>
        <dbReference type="ARBA" id="ARBA00009773"/>
    </source>
</evidence>
<comment type="caution">
    <text evidence="7">The sequence shown here is derived from an EMBL/GenBank/DDBJ whole genome shotgun (WGS) entry which is preliminary data.</text>
</comment>
<dbReference type="Pfam" id="PF01594">
    <property type="entry name" value="AI-2E_transport"/>
    <property type="match status" value="1"/>
</dbReference>
<keyword evidence="4 6" id="KW-1133">Transmembrane helix</keyword>
<dbReference type="PANTHER" id="PTHR21716:SF61">
    <property type="entry name" value="BLR8064 PROTEIN"/>
    <property type="match status" value="1"/>
</dbReference>
<dbReference type="InterPro" id="IPR002549">
    <property type="entry name" value="AI-2E-like"/>
</dbReference>
<keyword evidence="3 6" id="KW-0812">Transmembrane</keyword>
<evidence type="ECO:0000313" key="7">
    <source>
        <dbReference type="EMBL" id="MCR0982360.1"/>
    </source>
</evidence>
<feature type="transmembrane region" description="Helical" evidence="6">
    <location>
        <begin position="296"/>
        <end position="316"/>
    </location>
</feature>